<dbReference type="Proteomes" id="UP000772434">
    <property type="component" value="Unassembled WGS sequence"/>
</dbReference>
<dbReference type="AlphaFoldDB" id="A0A9P5U9X5"/>
<evidence type="ECO:0000313" key="3">
    <source>
        <dbReference type="EMBL" id="KAF9070458.1"/>
    </source>
</evidence>
<dbReference type="PANTHER" id="PTHR11011:SF45">
    <property type="entry name" value="FATTY ACYL-COA REDUCTASE CG8306-RELATED"/>
    <property type="match status" value="1"/>
</dbReference>
<dbReference type="InterPro" id="IPR013120">
    <property type="entry name" value="FAR_NAD-bd"/>
</dbReference>
<accession>A0A9P5U9X5</accession>
<proteinExistence type="inferred from homology"/>
<dbReference type="OrthoDB" id="429813at2759"/>
<dbReference type="InterPro" id="IPR036291">
    <property type="entry name" value="NAD(P)-bd_dom_sf"/>
</dbReference>
<keyword evidence="1" id="KW-0444">Lipid biosynthesis</keyword>
<dbReference type="InterPro" id="IPR026055">
    <property type="entry name" value="FAR"/>
</dbReference>
<gene>
    <name evidence="3" type="ORF">BDP27DRAFT_612037</name>
</gene>
<dbReference type="Gene3D" id="3.40.50.720">
    <property type="entry name" value="NAD(P)-binding Rossmann-like Domain"/>
    <property type="match status" value="1"/>
</dbReference>
<dbReference type="EMBL" id="JADNRY010000040">
    <property type="protein sequence ID" value="KAF9070458.1"/>
    <property type="molecule type" value="Genomic_DNA"/>
</dbReference>
<feature type="domain" description="Thioester reductase (TE)" evidence="2">
    <location>
        <begin position="71"/>
        <end position="250"/>
    </location>
</feature>
<evidence type="ECO:0000259" key="2">
    <source>
        <dbReference type="Pfam" id="PF07993"/>
    </source>
</evidence>
<comment type="catalytic activity">
    <reaction evidence="1">
        <text>a long-chain fatty acyl-CoA + 2 NADPH + 2 H(+) = a long-chain primary fatty alcohol + 2 NADP(+) + CoA</text>
        <dbReference type="Rhea" id="RHEA:52716"/>
        <dbReference type="ChEBI" id="CHEBI:15378"/>
        <dbReference type="ChEBI" id="CHEBI:57287"/>
        <dbReference type="ChEBI" id="CHEBI:57783"/>
        <dbReference type="ChEBI" id="CHEBI:58349"/>
        <dbReference type="ChEBI" id="CHEBI:77396"/>
        <dbReference type="ChEBI" id="CHEBI:83139"/>
        <dbReference type="EC" id="1.2.1.84"/>
    </reaction>
</comment>
<dbReference type="GO" id="GO:0080019">
    <property type="term" value="F:alcohol-forming very long-chain fatty acyl-CoA reductase activity"/>
    <property type="evidence" value="ECO:0007669"/>
    <property type="project" value="InterPro"/>
</dbReference>
<dbReference type="Pfam" id="PF07993">
    <property type="entry name" value="NAD_binding_4"/>
    <property type="match status" value="1"/>
</dbReference>
<name>A0A9P5U9X5_9AGAR</name>
<dbReference type="EC" id="1.2.1.84" evidence="1"/>
<evidence type="ECO:0000256" key="1">
    <source>
        <dbReference type="RuleBase" id="RU363097"/>
    </source>
</evidence>
<protein>
    <recommendedName>
        <fullName evidence="1">Fatty acyl-CoA reductase</fullName>
        <ecNumber evidence="1">1.2.1.84</ecNumber>
    </recommendedName>
</protein>
<dbReference type="PANTHER" id="PTHR11011">
    <property type="entry name" value="MALE STERILITY PROTEIN 2-RELATED"/>
    <property type="match status" value="1"/>
</dbReference>
<sequence length="289" mass="31768">MISQNVVYNYPTIAKLSQFIVALIESPENGVAAKSHEAVIEDMISIYSKGLDAPLPESNANSVPSTTVVLLTGSTGNLGAQILATLLSTESVSKVYTLNRPSSKLSIEQRHKERFEDKGLNSSLLSSKKLVLLEGESSQPKLGLTDVVYGQLQESLTLVIHNAWRLDFNLSLSSFEPHIRGTRNLIDLARSSRYASSLRFMFTSSIGSAQSWNSSIMGPYPEKVISDPKYAVGPGYGESKYVSERVCGRWFSFLGDLPTFSHRFWRRAGYTLHLSASDKSPVVRMAPGL</sequence>
<comment type="caution">
    <text evidence="3">The sequence shown here is derived from an EMBL/GenBank/DDBJ whole genome shotgun (WGS) entry which is preliminary data.</text>
</comment>
<comment type="similarity">
    <text evidence="1">Belongs to the fatty acyl-CoA reductase family.</text>
</comment>
<comment type="function">
    <text evidence="1">Catalyzes the reduction of fatty acyl-CoA to fatty alcohols.</text>
</comment>
<evidence type="ECO:0000313" key="4">
    <source>
        <dbReference type="Proteomes" id="UP000772434"/>
    </source>
</evidence>
<keyword evidence="1" id="KW-0560">Oxidoreductase</keyword>
<keyword evidence="1" id="KW-0521">NADP</keyword>
<keyword evidence="1" id="KW-0443">Lipid metabolism</keyword>
<organism evidence="3 4">
    <name type="scientific">Rhodocollybia butyracea</name>
    <dbReference type="NCBI Taxonomy" id="206335"/>
    <lineage>
        <taxon>Eukaryota</taxon>
        <taxon>Fungi</taxon>
        <taxon>Dikarya</taxon>
        <taxon>Basidiomycota</taxon>
        <taxon>Agaricomycotina</taxon>
        <taxon>Agaricomycetes</taxon>
        <taxon>Agaricomycetidae</taxon>
        <taxon>Agaricales</taxon>
        <taxon>Marasmiineae</taxon>
        <taxon>Omphalotaceae</taxon>
        <taxon>Rhodocollybia</taxon>
    </lineage>
</organism>
<keyword evidence="4" id="KW-1185">Reference proteome</keyword>
<dbReference type="GO" id="GO:0102965">
    <property type="term" value="F:alcohol-forming long-chain fatty acyl-CoA reductase activity"/>
    <property type="evidence" value="ECO:0007669"/>
    <property type="project" value="UniProtKB-EC"/>
</dbReference>
<dbReference type="GO" id="GO:0035336">
    <property type="term" value="P:long-chain fatty-acyl-CoA metabolic process"/>
    <property type="evidence" value="ECO:0007669"/>
    <property type="project" value="TreeGrafter"/>
</dbReference>
<dbReference type="SUPFAM" id="SSF51735">
    <property type="entry name" value="NAD(P)-binding Rossmann-fold domains"/>
    <property type="match status" value="1"/>
</dbReference>
<reference evidence="3" key="1">
    <citation type="submission" date="2020-11" db="EMBL/GenBank/DDBJ databases">
        <authorList>
            <consortium name="DOE Joint Genome Institute"/>
            <person name="Ahrendt S."/>
            <person name="Riley R."/>
            <person name="Andreopoulos W."/>
            <person name="Labutti K."/>
            <person name="Pangilinan J."/>
            <person name="Ruiz-Duenas F.J."/>
            <person name="Barrasa J.M."/>
            <person name="Sanchez-Garcia M."/>
            <person name="Camarero S."/>
            <person name="Miyauchi S."/>
            <person name="Serrano A."/>
            <person name="Linde D."/>
            <person name="Babiker R."/>
            <person name="Drula E."/>
            <person name="Ayuso-Fernandez I."/>
            <person name="Pacheco R."/>
            <person name="Padilla G."/>
            <person name="Ferreira P."/>
            <person name="Barriuso J."/>
            <person name="Kellner H."/>
            <person name="Castanera R."/>
            <person name="Alfaro M."/>
            <person name="Ramirez L."/>
            <person name="Pisabarro A.G."/>
            <person name="Kuo A."/>
            <person name="Tritt A."/>
            <person name="Lipzen A."/>
            <person name="He G."/>
            <person name="Yan M."/>
            <person name="Ng V."/>
            <person name="Cullen D."/>
            <person name="Martin F."/>
            <person name="Rosso M.-N."/>
            <person name="Henrissat B."/>
            <person name="Hibbett D."/>
            <person name="Martinez A.T."/>
            <person name="Grigoriev I.V."/>
        </authorList>
    </citation>
    <scope>NUCLEOTIDE SEQUENCE</scope>
    <source>
        <strain evidence="3">AH 40177</strain>
    </source>
</reference>